<feature type="transmembrane region" description="Helical" evidence="1">
    <location>
        <begin position="138"/>
        <end position="157"/>
    </location>
</feature>
<accession>E3LJC1</accession>
<dbReference type="KEGG" id="crq:GCK72_019861"/>
<dbReference type="OrthoDB" id="5865150at2759"/>
<evidence type="ECO:0008006" key="4">
    <source>
        <dbReference type="Google" id="ProtNLM"/>
    </source>
</evidence>
<feature type="transmembrane region" description="Helical" evidence="1">
    <location>
        <begin position="14"/>
        <end position="38"/>
    </location>
</feature>
<dbReference type="SUPFAM" id="SSF81321">
    <property type="entry name" value="Family A G protein-coupled receptor-like"/>
    <property type="match status" value="1"/>
</dbReference>
<dbReference type="InterPro" id="IPR019422">
    <property type="entry name" value="7TM_GPCR_serpentine_rcpt_Srh"/>
</dbReference>
<dbReference type="CTD" id="9820008"/>
<dbReference type="RefSeq" id="XP_003116594.2">
    <property type="nucleotide sequence ID" value="XM_003116546.2"/>
</dbReference>
<name>E3LJC1_CAERE</name>
<gene>
    <name evidence="2" type="ORF">CRE_08676</name>
</gene>
<proteinExistence type="predicted"/>
<evidence type="ECO:0000313" key="3">
    <source>
        <dbReference type="Proteomes" id="UP000008281"/>
    </source>
</evidence>
<keyword evidence="3" id="KW-1185">Reference proteome</keyword>
<dbReference type="AlphaFoldDB" id="E3LJC1"/>
<feature type="transmembrane region" description="Helical" evidence="1">
    <location>
        <begin position="195"/>
        <end position="222"/>
    </location>
</feature>
<dbReference type="EMBL" id="DS268409">
    <property type="protein sequence ID" value="EFO95490.1"/>
    <property type="molecule type" value="Genomic_DNA"/>
</dbReference>
<keyword evidence="1" id="KW-1133">Transmembrane helix</keyword>
<dbReference type="GeneID" id="9820008"/>
<dbReference type="Pfam" id="PF10318">
    <property type="entry name" value="7TM_GPCR_Srh"/>
    <property type="match status" value="1"/>
</dbReference>
<keyword evidence="1" id="KW-0812">Transmembrane</keyword>
<organism evidence="3">
    <name type="scientific">Caenorhabditis remanei</name>
    <name type="common">Caenorhabditis vulgaris</name>
    <dbReference type="NCBI Taxonomy" id="31234"/>
    <lineage>
        <taxon>Eukaryota</taxon>
        <taxon>Metazoa</taxon>
        <taxon>Ecdysozoa</taxon>
        <taxon>Nematoda</taxon>
        <taxon>Chromadorea</taxon>
        <taxon>Rhabditida</taxon>
        <taxon>Rhabditina</taxon>
        <taxon>Rhabditomorpha</taxon>
        <taxon>Rhabditoidea</taxon>
        <taxon>Rhabditidae</taxon>
        <taxon>Peloderinae</taxon>
        <taxon>Caenorhabditis</taxon>
    </lineage>
</organism>
<reference evidence="2" key="1">
    <citation type="submission" date="2007-07" db="EMBL/GenBank/DDBJ databases">
        <title>PCAP assembly of the Caenorhabditis remanei genome.</title>
        <authorList>
            <consortium name="The Caenorhabditis remanei Sequencing Consortium"/>
            <person name="Wilson R.K."/>
        </authorList>
    </citation>
    <scope>NUCLEOTIDE SEQUENCE [LARGE SCALE GENOMIC DNA]</scope>
    <source>
        <strain evidence="2">PB4641</strain>
    </source>
</reference>
<evidence type="ECO:0000313" key="2">
    <source>
        <dbReference type="EMBL" id="EFO95490.1"/>
    </source>
</evidence>
<dbReference type="PANTHER" id="PTHR22941">
    <property type="entry name" value="SERPENTINE RECEPTOR"/>
    <property type="match status" value="1"/>
</dbReference>
<dbReference type="eggNOG" id="ENOG502THQ2">
    <property type="taxonomic scope" value="Eukaryota"/>
</dbReference>
<dbReference type="HOGENOM" id="CLU_042960_1_0_1"/>
<keyword evidence="1" id="KW-0472">Membrane</keyword>
<evidence type="ECO:0000256" key="1">
    <source>
        <dbReference type="SAM" id="Phobius"/>
    </source>
</evidence>
<dbReference type="OMA" id="TNISIIW"/>
<dbReference type="InterPro" id="IPR053220">
    <property type="entry name" value="Nematode_rcpt-like_serp_H"/>
</dbReference>
<feature type="transmembrane region" description="Helical" evidence="1">
    <location>
        <begin position="50"/>
        <end position="76"/>
    </location>
</feature>
<dbReference type="PANTHER" id="PTHR22941:SF308">
    <property type="entry name" value="SERPENTINE RECEPTOR, CLASS H"/>
    <property type="match status" value="1"/>
</dbReference>
<feature type="transmembrane region" description="Helical" evidence="1">
    <location>
        <begin position="243"/>
        <end position="267"/>
    </location>
</feature>
<dbReference type="Proteomes" id="UP000008281">
    <property type="component" value="Unassembled WGS sequence"/>
</dbReference>
<feature type="transmembrane region" description="Helical" evidence="1">
    <location>
        <begin position="273"/>
        <end position="296"/>
    </location>
</feature>
<dbReference type="InParanoid" id="E3LJC1"/>
<sequence length="327" mass="37659">MCTWRGSYFETDEFFSLSLHILSVIQVPLDVLGTYIIVFKTPSNMKKVQFSMLVIHLTCFLSDVTMNVLVVPYTFFSAAVGYPMGVLTWFGVPTMFQVYSGFTSVMLLGPALVLFFEDRYNHLVRLDSDTRSRFIKRCIHFGSYYFLTFICMIPLFFEIPSLQNAKKLTYNEFPCLPQNVFEKPGVFMLTSNTGPAMACLFSFFFISACQAFYFTFRVMFHLSKQKGLSRKTYCMQKKFFKSLCVQVFVPILVLAPPALCLIISGVFRHVDMLFTNISIIWLTTHGIFSTITMLCVHKAYREATVDILLRRKRPTISSLSRNSVNMF</sequence>
<feature type="transmembrane region" description="Helical" evidence="1">
    <location>
        <begin position="96"/>
        <end position="117"/>
    </location>
</feature>
<protein>
    <recommendedName>
        <fullName evidence="4">Serpentine Receptor, class H</fullName>
    </recommendedName>
</protein>